<evidence type="ECO:0000313" key="2">
    <source>
        <dbReference type="Proteomes" id="UP001642484"/>
    </source>
</evidence>
<comment type="caution">
    <text evidence="1">The sequence shown here is derived from an EMBL/GenBank/DDBJ whole genome shotgun (WGS) entry which is preliminary data.</text>
</comment>
<keyword evidence="2" id="KW-1185">Reference proteome</keyword>
<dbReference type="EMBL" id="CAXAMN010002388">
    <property type="protein sequence ID" value="CAK8999424.1"/>
    <property type="molecule type" value="Genomic_DNA"/>
</dbReference>
<name>A0ABP0IDG6_9DINO</name>
<protein>
    <recommendedName>
        <fullName evidence="3">DDE-1 domain-containing protein</fullName>
    </recommendedName>
</protein>
<evidence type="ECO:0000313" key="1">
    <source>
        <dbReference type="EMBL" id="CAK8999424.1"/>
    </source>
</evidence>
<dbReference type="Proteomes" id="UP001642484">
    <property type="component" value="Unassembled WGS sequence"/>
</dbReference>
<feature type="non-terminal residue" evidence="1">
    <location>
        <position position="97"/>
    </location>
</feature>
<reference evidence="1 2" key="1">
    <citation type="submission" date="2024-02" db="EMBL/GenBank/DDBJ databases">
        <authorList>
            <person name="Chen Y."/>
            <person name="Shah S."/>
            <person name="Dougan E. K."/>
            <person name="Thang M."/>
            <person name="Chan C."/>
        </authorList>
    </citation>
    <scope>NUCLEOTIDE SEQUENCE [LARGE SCALE GENOMIC DNA]</scope>
</reference>
<gene>
    <name evidence="1" type="ORF">CCMP2556_LOCUS5649</name>
</gene>
<organism evidence="1 2">
    <name type="scientific">Durusdinium trenchii</name>
    <dbReference type="NCBI Taxonomy" id="1381693"/>
    <lineage>
        <taxon>Eukaryota</taxon>
        <taxon>Sar</taxon>
        <taxon>Alveolata</taxon>
        <taxon>Dinophyceae</taxon>
        <taxon>Suessiales</taxon>
        <taxon>Symbiodiniaceae</taxon>
        <taxon>Durusdinium</taxon>
    </lineage>
</organism>
<accession>A0ABP0IDG6</accession>
<sequence length="97" mass="11156">MMSFLEHMAGELRARRRQLNLDRSHKALLICDFASQHSSKKYRHLKEQWMLQHNADIITGDSEEVQIPGGWGAAGGPNDGFHQYWHQLCGAYHRLAV</sequence>
<evidence type="ECO:0008006" key="3">
    <source>
        <dbReference type="Google" id="ProtNLM"/>
    </source>
</evidence>
<proteinExistence type="predicted"/>